<dbReference type="Proteomes" id="UP000714380">
    <property type="component" value="Unassembled WGS sequence"/>
</dbReference>
<dbReference type="PANTHER" id="PTHR45138">
    <property type="entry name" value="REGULATORY COMPONENTS OF SENSORY TRANSDUCTION SYSTEM"/>
    <property type="match status" value="1"/>
</dbReference>
<proteinExistence type="predicted"/>
<dbReference type="InterPro" id="IPR000160">
    <property type="entry name" value="GGDEF_dom"/>
</dbReference>
<evidence type="ECO:0000259" key="4">
    <source>
        <dbReference type="PROSITE" id="PS50887"/>
    </source>
</evidence>
<dbReference type="PANTHER" id="PTHR45138:SF9">
    <property type="entry name" value="DIGUANYLATE CYCLASE DGCM-RELATED"/>
    <property type="match status" value="1"/>
</dbReference>
<sequence>MFSELPRNVRLAAPVMLLLFIALMVATQTRAALEPEPPHVEYIVSDDAIPLADVMRSNDWKTISLYDLNFGFNPSHYWVRASISELGLSDAHGRWILEAGYPLVDHLNFYSVLNGDVTLEYHSGNNLPYAQRPLDVPTFAFPFDPQQADTLYLYLQTSSSAQLPLTLTAESSFWEGKVTTFAIEAAFYAVLASMLLYNLLISILTRDTLFLYYSCSIASVALMMASLHGWSYAFLWPDSPRFNDLMVLFTISLAEVFTALFGTHYLRLSKISPTFHRVFMLLVAAASAFGIASLFVPYATIIKLLTGLAIVMCISAFLLGIQLWRNTRSRDVMLFFSAISLLLIGLTIYALRNFGVLPDNLLTSRAAELGHIAQIILFALGLADRHNRERAARIAAQDVIISMQRETNAALDRKVKERTADLEMANRRLQEESTTDALTQVRNRRYFDQKFYTLYQEAFRQRTPLTLMLIDIDHFKNFNDQFGHQTGDIVLQRVAREIQSEIKRPLDSVYRYGGEEFAVLLPATAEEGAVTVAEQLRKRIENLQVDTHGELHSITISIGVHSHTPDQREDLDTFYQAADSALYRAKQQGRNCICLYEDPQNSPLASPEM</sequence>
<dbReference type="Gene3D" id="2.60.40.2380">
    <property type="match status" value="1"/>
</dbReference>
<dbReference type="PROSITE" id="PS50887">
    <property type="entry name" value="GGDEF"/>
    <property type="match status" value="1"/>
</dbReference>
<dbReference type="SUPFAM" id="SSF55073">
    <property type="entry name" value="Nucleotide cyclase"/>
    <property type="match status" value="1"/>
</dbReference>
<feature type="transmembrane region" description="Helical" evidence="3">
    <location>
        <begin position="332"/>
        <end position="351"/>
    </location>
</feature>
<dbReference type="InterPro" id="IPR011622">
    <property type="entry name" value="7TMR_DISM_rcpt_extracell_dom2"/>
</dbReference>
<evidence type="ECO:0000313" key="5">
    <source>
        <dbReference type="EMBL" id="MCA6065118.1"/>
    </source>
</evidence>
<dbReference type="RefSeq" id="WP_225676748.1">
    <property type="nucleotide sequence ID" value="NZ_JAEDAH010000099.1"/>
</dbReference>
<dbReference type="NCBIfam" id="TIGR00254">
    <property type="entry name" value="GGDEF"/>
    <property type="match status" value="1"/>
</dbReference>
<protein>
    <recommendedName>
        <fullName evidence="1">diguanylate cyclase</fullName>
        <ecNumber evidence="1">2.7.7.65</ecNumber>
    </recommendedName>
</protein>
<feature type="transmembrane region" description="Helical" evidence="3">
    <location>
        <begin position="301"/>
        <end position="320"/>
    </location>
</feature>
<evidence type="ECO:0000313" key="6">
    <source>
        <dbReference type="Proteomes" id="UP000714380"/>
    </source>
</evidence>
<feature type="domain" description="GGDEF" evidence="4">
    <location>
        <begin position="463"/>
        <end position="598"/>
    </location>
</feature>
<accession>A0ABS7ZV80</accession>
<dbReference type="InterPro" id="IPR029787">
    <property type="entry name" value="Nucleotide_cyclase"/>
</dbReference>
<name>A0ABS7ZV80_9GAMM</name>
<feature type="transmembrane region" description="Helical" evidence="3">
    <location>
        <begin position="211"/>
        <end position="233"/>
    </location>
</feature>
<feature type="transmembrane region" description="Helical" evidence="3">
    <location>
        <begin position="278"/>
        <end position="295"/>
    </location>
</feature>
<reference evidence="5 6" key="1">
    <citation type="submission" date="2020-12" db="EMBL/GenBank/DDBJ databases">
        <title>Novel Thalassolituus-related marine hydrocarbonoclastic bacteria mediated algae-derived hydrocarbons mineralization in twilight zone of the northern South China Sea.</title>
        <authorList>
            <person name="Dong C."/>
        </authorList>
    </citation>
    <scope>NUCLEOTIDE SEQUENCE [LARGE SCALE GENOMIC DNA]</scope>
    <source>
        <strain evidence="5 6">IMCC1826</strain>
    </source>
</reference>
<comment type="catalytic activity">
    <reaction evidence="2">
        <text>2 GTP = 3',3'-c-di-GMP + 2 diphosphate</text>
        <dbReference type="Rhea" id="RHEA:24898"/>
        <dbReference type="ChEBI" id="CHEBI:33019"/>
        <dbReference type="ChEBI" id="CHEBI:37565"/>
        <dbReference type="ChEBI" id="CHEBI:58805"/>
        <dbReference type="EC" id="2.7.7.65"/>
    </reaction>
</comment>
<dbReference type="CDD" id="cd01949">
    <property type="entry name" value="GGDEF"/>
    <property type="match status" value="1"/>
</dbReference>
<comment type="caution">
    <text evidence="5">The sequence shown here is derived from an EMBL/GenBank/DDBJ whole genome shotgun (WGS) entry which is preliminary data.</text>
</comment>
<dbReference type="InterPro" id="IPR050469">
    <property type="entry name" value="Diguanylate_Cyclase"/>
</dbReference>
<feature type="transmembrane region" description="Helical" evidence="3">
    <location>
        <begin position="363"/>
        <end position="383"/>
    </location>
</feature>
<organism evidence="5 6">
    <name type="scientific">Thalassolituus marinus</name>
    <dbReference type="NCBI Taxonomy" id="671053"/>
    <lineage>
        <taxon>Bacteria</taxon>
        <taxon>Pseudomonadati</taxon>
        <taxon>Pseudomonadota</taxon>
        <taxon>Gammaproteobacteria</taxon>
        <taxon>Oceanospirillales</taxon>
        <taxon>Oceanospirillaceae</taxon>
        <taxon>Thalassolituus</taxon>
    </lineage>
</organism>
<dbReference type="InterPro" id="IPR043128">
    <property type="entry name" value="Rev_trsase/Diguanyl_cyclase"/>
</dbReference>
<keyword evidence="3" id="KW-1133">Transmembrane helix</keyword>
<feature type="transmembrane region" description="Helical" evidence="3">
    <location>
        <begin position="245"/>
        <end position="266"/>
    </location>
</feature>
<keyword evidence="6" id="KW-1185">Reference proteome</keyword>
<dbReference type="Pfam" id="PF07696">
    <property type="entry name" value="7TMR-DISMED2"/>
    <property type="match status" value="1"/>
</dbReference>
<dbReference type="Pfam" id="PF00990">
    <property type="entry name" value="GGDEF"/>
    <property type="match status" value="1"/>
</dbReference>
<evidence type="ECO:0000256" key="2">
    <source>
        <dbReference type="ARBA" id="ARBA00034247"/>
    </source>
</evidence>
<evidence type="ECO:0000256" key="3">
    <source>
        <dbReference type="SAM" id="Phobius"/>
    </source>
</evidence>
<keyword evidence="3" id="KW-0472">Membrane</keyword>
<evidence type="ECO:0000256" key="1">
    <source>
        <dbReference type="ARBA" id="ARBA00012528"/>
    </source>
</evidence>
<keyword evidence="3" id="KW-0812">Transmembrane</keyword>
<feature type="transmembrane region" description="Helical" evidence="3">
    <location>
        <begin position="185"/>
        <end position="204"/>
    </location>
</feature>
<dbReference type="Pfam" id="PF07695">
    <property type="entry name" value="7TMR-DISM_7TM"/>
    <property type="match status" value="1"/>
</dbReference>
<dbReference type="SMART" id="SM00267">
    <property type="entry name" value="GGDEF"/>
    <property type="match status" value="1"/>
</dbReference>
<dbReference type="InterPro" id="IPR011623">
    <property type="entry name" value="7TMR_DISM_rcpt_extracell_dom1"/>
</dbReference>
<dbReference type="Gene3D" id="3.30.70.270">
    <property type="match status" value="1"/>
</dbReference>
<dbReference type="EMBL" id="JAEDAH010000099">
    <property type="protein sequence ID" value="MCA6065118.1"/>
    <property type="molecule type" value="Genomic_DNA"/>
</dbReference>
<dbReference type="EC" id="2.7.7.65" evidence="1"/>
<gene>
    <name evidence="5" type="ORF">I9W95_16075</name>
</gene>